<dbReference type="PANTHER" id="PTHR20854:SF4">
    <property type="entry name" value="INOSITOL-1-MONOPHOSPHATASE-RELATED"/>
    <property type="match status" value="1"/>
</dbReference>
<evidence type="ECO:0000313" key="8">
    <source>
        <dbReference type="Proteomes" id="UP000260828"/>
    </source>
</evidence>
<dbReference type="Pfam" id="PF00459">
    <property type="entry name" value="Inositol_P"/>
    <property type="match status" value="1"/>
</dbReference>
<dbReference type="OrthoDB" id="9772456at2"/>
<dbReference type="Proteomes" id="UP000260828">
    <property type="component" value="Unassembled WGS sequence"/>
</dbReference>
<gene>
    <name evidence="5" type="primary">suhB</name>
    <name evidence="6" type="ORF">DXC40_04105</name>
    <name evidence="5" type="ORF">ERS852551_03359</name>
</gene>
<dbReference type="EMBL" id="CZBE01000031">
    <property type="protein sequence ID" value="CUQ15839.1"/>
    <property type="molecule type" value="Genomic_DNA"/>
</dbReference>
<dbReference type="Gene3D" id="3.40.190.80">
    <property type="match status" value="1"/>
</dbReference>
<evidence type="ECO:0000313" key="7">
    <source>
        <dbReference type="Proteomes" id="UP000095765"/>
    </source>
</evidence>
<feature type="binding site" evidence="4">
    <location>
        <position position="84"/>
    </location>
    <ligand>
        <name>Mg(2+)</name>
        <dbReference type="ChEBI" id="CHEBI:18420"/>
        <label>1</label>
        <note>catalytic</note>
    </ligand>
</feature>
<dbReference type="GO" id="GO:0046872">
    <property type="term" value="F:metal ion binding"/>
    <property type="evidence" value="ECO:0007669"/>
    <property type="project" value="UniProtKB-KW"/>
</dbReference>
<keyword evidence="3 4" id="KW-0460">Magnesium</keyword>
<comment type="cofactor">
    <cofactor evidence="4">
        <name>Mg(2+)</name>
        <dbReference type="ChEBI" id="CHEBI:18420"/>
    </cofactor>
</comment>
<evidence type="ECO:0000256" key="2">
    <source>
        <dbReference type="ARBA" id="ARBA00022801"/>
    </source>
</evidence>
<feature type="binding site" evidence="4">
    <location>
        <position position="209"/>
    </location>
    <ligand>
        <name>Mg(2+)</name>
        <dbReference type="ChEBI" id="CHEBI:18420"/>
        <label>1</label>
        <note>catalytic</note>
    </ligand>
</feature>
<dbReference type="RefSeq" id="WP_006874911.1">
    <property type="nucleotide sequence ID" value="NZ_CABIWA010000025.1"/>
</dbReference>
<accession>A0A174U9Y1</accession>
<dbReference type="GO" id="GO:0007165">
    <property type="term" value="P:signal transduction"/>
    <property type="evidence" value="ECO:0007669"/>
    <property type="project" value="TreeGrafter"/>
</dbReference>
<feature type="binding site" evidence="4">
    <location>
        <position position="65"/>
    </location>
    <ligand>
        <name>Mg(2+)</name>
        <dbReference type="ChEBI" id="CHEBI:18420"/>
        <label>1</label>
        <note>catalytic</note>
    </ligand>
</feature>
<dbReference type="InterPro" id="IPR000760">
    <property type="entry name" value="Inositol_monophosphatase-like"/>
</dbReference>
<evidence type="ECO:0000313" key="5">
    <source>
        <dbReference type="EMBL" id="CUQ15839.1"/>
    </source>
</evidence>
<dbReference type="PANTHER" id="PTHR20854">
    <property type="entry name" value="INOSITOL MONOPHOSPHATASE"/>
    <property type="match status" value="1"/>
</dbReference>
<dbReference type="EC" id="3.1.3.25" evidence="5"/>
<feature type="binding site" evidence="4">
    <location>
        <position position="83"/>
    </location>
    <ligand>
        <name>Mg(2+)</name>
        <dbReference type="ChEBI" id="CHEBI:18420"/>
        <label>1</label>
        <note>catalytic</note>
    </ligand>
</feature>
<dbReference type="SUPFAM" id="SSF56655">
    <property type="entry name" value="Carbohydrate phosphatase"/>
    <property type="match status" value="1"/>
</dbReference>
<reference evidence="5 7" key="1">
    <citation type="submission" date="2015-09" db="EMBL/GenBank/DDBJ databases">
        <authorList>
            <consortium name="Pathogen Informatics"/>
        </authorList>
    </citation>
    <scope>NUCLEOTIDE SEQUENCE [LARGE SCALE GENOMIC DNA]</scope>
    <source>
        <strain evidence="5 7">2789STDY5834939</strain>
    </source>
</reference>
<dbReference type="EMBL" id="QVME01000001">
    <property type="protein sequence ID" value="RGE70242.1"/>
    <property type="molecule type" value="Genomic_DNA"/>
</dbReference>
<dbReference type="GO" id="GO:0006020">
    <property type="term" value="P:inositol metabolic process"/>
    <property type="evidence" value="ECO:0007669"/>
    <property type="project" value="TreeGrafter"/>
</dbReference>
<protein>
    <submittedName>
        <fullName evidence="6">Inositol monophosphatase</fullName>
    </submittedName>
    <submittedName>
        <fullName evidence="5">Inositol-1-monophosphatase</fullName>
        <ecNumber evidence="5">3.1.3.25</ecNumber>
    </submittedName>
</protein>
<name>A0A174U9Y1_9FIRM</name>
<dbReference type="InterPro" id="IPR020583">
    <property type="entry name" value="Inositol_monoP_metal-BS"/>
</dbReference>
<keyword evidence="2 5" id="KW-0378">Hydrolase</keyword>
<dbReference type="PRINTS" id="PR00377">
    <property type="entry name" value="IMPHPHTASES"/>
</dbReference>
<dbReference type="GeneID" id="72464993"/>
<sequence>MERFELARTLVLQAGDMLRRIHFEFGDVHQKTGHQDLVTKWDAETERFLRRAILSAFPHDSIIGEEFPAAGQNGNVTWYLDPIDGTTNFINAHRSYAVSVGCWQDTTPLFGLVLDAERQTLYSARAGHGAWRDETAIHVSGRSNISDLLLSVPDIVYTFLKPHPHQDGIIQLAQDVRGIRSLGSVALELCAVAAGEEDLFIAPRSSPWDHNAARIILCEAGGSICSLHGMPLPVGEKSAVLAACSKELEQTVLSLYFPV</sequence>
<dbReference type="AlphaFoldDB" id="A0A174U9Y1"/>
<dbReference type="Gene3D" id="3.30.540.10">
    <property type="entry name" value="Fructose-1,6-Bisphosphatase, subunit A, domain 1"/>
    <property type="match status" value="1"/>
</dbReference>
<reference evidence="6 8" key="2">
    <citation type="submission" date="2018-08" db="EMBL/GenBank/DDBJ databases">
        <title>A genome reference for cultivated species of the human gut microbiota.</title>
        <authorList>
            <person name="Zou Y."/>
            <person name="Xue W."/>
            <person name="Luo G."/>
        </authorList>
    </citation>
    <scope>NUCLEOTIDE SEQUENCE [LARGE SCALE GENOMIC DNA]</scope>
    <source>
        <strain evidence="6 8">TF05-12AC</strain>
    </source>
</reference>
<feature type="binding site" evidence="4">
    <location>
        <position position="81"/>
    </location>
    <ligand>
        <name>Mg(2+)</name>
        <dbReference type="ChEBI" id="CHEBI:18420"/>
        <label>1</label>
        <note>catalytic</note>
    </ligand>
</feature>
<dbReference type="GO" id="GO:0008934">
    <property type="term" value="F:inositol monophosphate 1-phosphatase activity"/>
    <property type="evidence" value="ECO:0007669"/>
    <property type="project" value="TreeGrafter"/>
</dbReference>
<proteinExistence type="predicted"/>
<evidence type="ECO:0000256" key="4">
    <source>
        <dbReference type="PIRSR" id="PIRSR600760-2"/>
    </source>
</evidence>
<evidence type="ECO:0000256" key="1">
    <source>
        <dbReference type="ARBA" id="ARBA00022723"/>
    </source>
</evidence>
<dbReference type="PROSITE" id="PS00629">
    <property type="entry name" value="IMP_1"/>
    <property type="match status" value="1"/>
</dbReference>
<organism evidence="5 7">
    <name type="scientific">Anaerotruncus colihominis</name>
    <dbReference type="NCBI Taxonomy" id="169435"/>
    <lineage>
        <taxon>Bacteria</taxon>
        <taxon>Bacillati</taxon>
        <taxon>Bacillota</taxon>
        <taxon>Clostridia</taxon>
        <taxon>Eubacteriales</taxon>
        <taxon>Oscillospiraceae</taxon>
        <taxon>Anaerotruncus</taxon>
    </lineage>
</organism>
<keyword evidence="1 4" id="KW-0479">Metal-binding</keyword>
<evidence type="ECO:0000313" key="6">
    <source>
        <dbReference type="EMBL" id="RGE70242.1"/>
    </source>
</evidence>
<dbReference type="Proteomes" id="UP000095765">
    <property type="component" value="Unassembled WGS sequence"/>
</dbReference>
<evidence type="ECO:0000256" key="3">
    <source>
        <dbReference type="ARBA" id="ARBA00022842"/>
    </source>
</evidence>